<evidence type="ECO:0000313" key="1">
    <source>
        <dbReference type="EMBL" id="MPN22778.1"/>
    </source>
</evidence>
<name>A0A645G7B5_9ZZZZ</name>
<sequence length="163" mass="18832">MYFMSKDDGISSPPVQRQGFQRKAVPGLLYGKNGIPVRFQFFNRRNRFREIPPFHRIFSTQCRFMNFGIGRWGSNATKDNLLHPESIACAKNRTDVVSAAHIVQHHHQGNFGCFSKFFNTYSVEFLNVEFSSVHHLCFSPHHLRERGGYFSGFITALTANQTW</sequence>
<protein>
    <submittedName>
        <fullName evidence="1">Uncharacterized protein</fullName>
    </submittedName>
</protein>
<reference evidence="1" key="1">
    <citation type="submission" date="2019-08" db="EMBL/GenBank/DDBJ databases">
        <authorList>
            <person name="Kucharzyk K."/>
            <person name="Murdoch R.W."/>
            <person name="Higgins S."/>
            <person name="Loffler F."/>
        </authorList>
    </citation>
    <scope>NUCLEOTIDE SEQUENCE</scope>
</reference>
<dbReference type="EMBL" id="VSSQ01071092">
    <property type="protein sequence ID" value="MPN22778.1"/>
    <property type="molecule type" value="Genomic_DNA"/>
</dbReference>
<comment type="caution">
    <text evidence="1">The sequence shown here is derived from an EMBL/GenBank/DDBJ whole genome shotgun (WGS) entry which is preliminary data.</text>
</comment>
<gene>
    <name evidence="1" type="ORF">SDC9_170162</name>
</gene>
<proteinExistence type="predicted"/>
<accession>A0A645G7B5</accession>
<organism evidence="1">
    <name type="scientific">bioreactor metagenome</name>
    <dbReference type="NCBI Taxonomy" id="1076179"/>
    <lineage>
        <taxon>unclassified sequences</taxon>
        <taxon>metagenomes</taxon>
        <taxon>ecological metagenomes</taxon>
    </lineage>
</organism>
<dbReference type="AlphaFoldDB" id="A0A645G7B5"/>